<dbReference type="PATRIC" id="fig|1423776.4.peg.247"/>
<feature type="transmembrane region" description="Helical" evidence="1">
    <location>
        <begin position="141"/>
        <end position="168"/>
    </location>
</feature>
<feature type="transmembrane region" description="Helical" evidence="1">
    <location>
        <begin position="93"/>
        <end position="121"/>
    </location>
</feature>
<reference evidence="2 3" key="1">
    <citation type="journal article" date="2015" name="Genome Announc.">
        <title>Expanding the biotechnology potential of lactobacilli through comparative genomics of 213 strains and associated genera.</title>
        <authorList>
            <person name="Sun Z."/>
            <person name="Harris H.M."/>
            <person name="McCann A."/>
            <person name="Guo C."/>
            <person name="Argimon S."/>
            <person name="Zhang W."/>
            <person name="Yang X."/>
            <person name="Jeffery I.B."/>
            <person name="Cooney J.C."/>
            <person name="Kagawa T.F."/>
            <person name="Liu W."/>
            <person name="Song Y."/>
            <person name="Salvetti E."/>
            <person name="Wrobel A."/>
            <person name="Rasinkangas P."/>
            <person name="Parkhill J."/>
            <person name="Rea M.C."/>
            <person name="O'Sullivan O."/>
            <person name="Ritari J."/>
            <person name="Douillard F.P."/>
            <person name="Paul Ross R."/>
            <person name="Yang R."/>
            <person name="Briner A.E."/>
            <person name="Felis G.E."/>
            <person name="de Vos W.M."/>
            <person name="Barrangou R."/>
            <person name="Klaenhammer T.R."/>
            <person name="Caufield P.W."/>
            <person name="Cui Y."/>
            <person name="Zhang H."/>
            <person name="O'Toole P.W."/>
        </authorList>
    </citation>
    <scope>NUCLEOTIDE SEQUENCE [LARGE SCALE GENOMIC DNA]</scope>
    <source>
        <strain evidence="2 3">DSM 19909</strain>
    </source>
</reference>
<feature type="transmembrane region" description="Helical" evidence="1">
    <location>
        <begin position="189"/>
        <end position="207"/>
    </location>
</feature>
<dbReference type="STRING" id="1423776.FD04_GL000247"/>
<feature type="transmembrane region" description="Helical" evidence="1">
    <location>
        <begin position="21"/>
        <end position="39"/>
    </location>
</feature>
<keyword evidence="1" id="KW-1133">Transmembrane helix</keyword>
<dbReference type="OrthoDB" id="2248033at2"/>
<feature type="transmembrane region" description="Helical" evidence="1">
    <location>
        <begin position="51"/>
        <end position="72"/>
    </location>
</feature>
<keyword evidence="1" id="KW-0812">Transmembrane</keyword>
<feature type="transmembrane region" description="Helical" evidence="1">
    <location>
        <begin position="227"/>
        <end position="249"/>
    </location>
</feature>
<name>A0A0R1LY10_9LACO</name>
<comment type="caution">
    <text evidence="2">The sequence shown here is derived from an EMBL/GenBank/DDBJ whole genome shotgun (WGS) entry which is preliminary data.</text>
</comment>
<dbReference type="AlphaFoldDB" id="A0A0R1LY10"/>
<dbReference type="Proteomes" id="UP000051160">
    <property type="component" value="Unassembled WGS sequence"/>
</dbReference>
<keyword evidence="1" id="KW-0472">Membrane</keyword>
<accession>A0A0R1LY10</accession>
<proteinExistence type="predicted"/>
<organism evidence="2 3">
    <name type="scientific">Secundilactobacillus odoratitofui DSM 19909 = JCM 15043</name>
    <dbReference type="NCBI Taxonomy" id="1423776"/>
    <lineage>
        <taxon>Bacteria</taxon>
        <taxon>Bacillati</taxon>
        <taxon>Bacillota</taxon>
        <taxon>Bacilli</taxon>
        <taxon>Lactobacillales</taxon>
        <taxon>Lactobacillaceae</taxon>
        <taxon>Secundilactobacillus</taxon>
    </lineage>
</organism>
<dbReference type="RefSeq" id="WP_054699518.1">
    <property type="nucleotide sequence ID" value="NZ_AZEE01000027.1"/>
</dbReference>
<sequence>MTKFSSVFGALLSGRIRRVHQVALTGLIAIVVTTAWTMISGNFDLANGDLFGIIGGWSFVVYLVLFVEMARFTERAFVSDSIRLMPLNDTKLYLANLTASMVAFLYGVLLQVLLHVVGGLLSWHAFSKTLSEMWVAHPGNYPIWVIVLSILCLMFLVLVMMWTTISLIHLVTTSISLFLPASRQKAVQVILYIFVTFVILYIAQLVFRAPTGTMSALHTTSTGAGPVLINLIWIAVVIVIESLLNVLMLKRWVETSH</sequence>
<protein>
    <submittedName>
        <fullName evidence="2">Uncharacterized protein</fullName>
    </submittedName>
</protein>
<evidence type="ECO:0000313" key="2">
    <source>
        <dbReference type="EMBL" id="KRK98515.1"/>
    </source>
</evidence>
<keyword evidence="3" id="KW-1185">Reference proteome</keyword>
<evidence type="ECO:0000313" key="3">
    <source>
        <dbReference type="Proteomes" id="UP000051160"/>
    </source>
</evidence>
<gene>
    <name evidence="2" type="ORF">FD04_GL000247</name>
</gene>
<evidence type="ECO:0000256" key="1">
    <source>
        <dbReference type="SAM" id="Phobius"/>
    </source>
</evidence>
<dbReference type="EMBL" id="AZEE01000027">
    <property type="protein sequence ID" value="KRK98515.1"/>
    <property type="molecule type" value="Genomic_DNA"/>
</dbReference>